<gene>
    <name evidence="1" type="ORF">BpHYR1_027934</name>
</gene>
<reference evidence="1 2" key="1">
    <citation type="journal article" date="2018" name="Sci. Rep.">
        <title>Genomic signatures of local adaptation to the degree of environmental predictability in rotifers.</title>
        <authorList>
            <person name="Franch-Gras L."/>
            <person name="Hahn C."/>
            <person name="Garcia-Roger E.M."/>
            <person name="Carmona M.J."/>
            <person name="Serra M."/>
            <person name="Gomez A."/>
        </authorList>
    </citation>
    <scope>NUCLEOTIDE SEQUENCE [LARGE SCALE GENOMIC DNA]</scope>
    <source>
        <strain evidence="1">HYR1</strain>
    </source>
</reference>
<keyword evidence="2" id="KW-1185">Reference proteome</keyword>
<dbReference type="EMBL" id="REGN01010231">
    <property type="protein sequence ID" value="RMZ99408.1"/>
    <property type="molecule type" value="Genomic_DNA"/>
</dbReference>
<evidence type="ECO:0000313" key="2">
    <source>
        <dbReference type="Proteomes" id="UP000276133"/>
    </source>
</evidence>
<evidence type="ECO:0008006" key="3">
    <source>
        <dbReference type="Google" id="ProtNLM"/>
    </source>
</evidence>
<proteinExistence type="predicted"/>
<sequence length="114" mass="13768">MDTSIRCRTKKLFYAMNIEPTEHKIKLIKLDFFLRLDSDGLTNELIKYTDDIDIKDNKVREIFEITEILEFDTCVTIQKHDVIRCEREEEQTRELRRIFDTKDRSTISMKIFES</sequence>
<name>A0A3M7PK92_BRAPC</name>
<dbReference type="AlphaFoldDB" id="A0A3M7PK92"/>
<accession>A0A3M7PK92</accession>
<dbReference type="Proteomes" id="UP000276133">
    <property type="component" value="Unassembled WGS sequence"/>
</dbReference>
<comment type="caution">
    <text evidence="1">The sequence shown here is derived from an EMBL/GenBank/DDBJ whole genome shotgun (WGS) entry which is preliminary data.</text>
</comment>
<evidence type="ECO:0000313" key="1">
    <source>
        <dbReference type="EMBL" id="RMZ99408.1"/>
    </source>
</evidence>
<organism evidence="1 2">
    <name type="scientific">Brachionus plicatilis</name>
    <name type="common">Marine rotifer</name>
    <name type="synonym">Brachionus muelleri</name>
    <dbReference type="NCBI Taxonomy" id="10195"/>
    <lineage>
        <taxon>Eukaryota</taxon>
        <taxon>Metazoa</taxon>
        <taxon>Spiralia</taxon>
        <taxon>Gnathifera</taxon>
        <taxon>Rotifera</taxon>
        <taxon>Eurotatoria</taxon>
        <taxon>Monogononta</taxon>
        <taxon>Pseudotrocha</taxon>
        <taxon>Ploima</taxon>
        <taxon>Brachionidae</taxon>
        <taxon>Brachionus</taxon>
    </lineage>
</organism>
<protein>
    <recommendedName>
        <fullName evidence="3">RNA-directed DNA polymerase from mobile element jockey-like</fullName>
    </recommendedName>
</protein>